<dbReference type="NCBIfam" id="TIGR03570">
    <property type="entry name" value="NeuD_NnaD"/>
    <property type="match status" value="1"/>
</dbReference>
<dbReference type="Pfam" id="PF00132">
    <property type="entry name" value="Hexapep"/>
    <property type="match status" value="1"/>
</dbReference>
<dbReference type="PANTHER" id="PTHR43300">
    <property type="entry name" value="ACETYLTRANSFERASE"/>
    <property type="match status" value="1"/>
</dbReference>
<dbReference type="InterPro" id="IPR041561">
    <property type="entry name" value="PglD_N"/>
</dbReference>
<dbReference type="CDD" id="cd03360">
    <property type="entry name" value="LbH_AT_putative"/>
    <property type="match status" value="1"/>
</dbReference>
<dbReference type="EMBL" id="JBBAXC010000009">
    <property type="protein sequence ID" value="MEI5907742.1"/>
    <property type="molecule type" value="Genomic_DNA"/>
</dbReference>
<accession>A0ABU8HEM1</accession>
<dbReference type="Gene3D" id="3.40.50.20">
    <property type="match status" value="1"/>
</dbReference>
<name>A0ABU8HEM1_9BACI</name>
<comment type="caution">
    <text evidence="2">The sequence shown here is derived from an EMBL/GenBank/DDBJ whole genome shotgun (WGS) entry which is preliminary data.</text>
</comment>
<organism evidence="2 3">
    <name type="scientific">Bacillus spongiae</name>
    <dbReference type="NCBI Taxonomy" id="2683610"/>
    <lineage>
        <taxon>Bacteria</taxon>
        <taxon>Bacillati</taxon>
        <taxon>Bacillota</taxon>
        <taxon>Bacilli</taxon>
        <taxon>Bacillales</taxon>
        <taxon>Bacillaceae</taxon>
        <taxon>Bacillus</taxon>
    </lineage>
</organism>
<dbReference type="InterPro" id="IPR001451">
    <property type="entry name" value="Hexapep"/>
</dbReference>
<evidence type="ECO:0000313" key="3">
    <source>
        <dbReference type="Proteomes" id="UP001312865"/>
    </source>
</evidence>
<keyword evidence="3" id="KW-1185">Reference proteome</keyword>
<dbReference type="SUPFAM" id="SSF51161">
    <property type="entry name" value="Trimeric LpxA-like enzymes"/>
    <property type="match status" value="1"/>
</dbReference>
<dbReference type="Proteomes" id="UP001312865">
    <property type="component" value="Unassembled WGS sequence"/>
</dbReference>
<proteinExistence type="predicted"/>
<dbReference type="Gene3D" id="2.160.10.10">
    <property type="entry name" value="Hexapeptide repeat proteins"/>
    <property type="match status" value="1"/>
</dbReference>
<evidence type="ECO:0000313" key="2">
    <source>
        <dbReference type="EMBL" id="MEI5907742.1"/>
    </source>
</evidence>
<evidence type="ECO:0000259" key="1">
    <source>
        <dbReference type="Pfam" id="PF17836"/>
    </source>
</evidence>
<dbReference type="InterPro" id="IPR011004">
    <property type="entry name" value="Trimer_LpxA-like_sf"/>
</dbReference>
<dbReference type="Pfam" id="PF17836">
    <property type="entry name" value="PglD_N"/>
    <property type="match status" value="1"/>
</dbReference>
<dbReference type="RefSeq" id="WP_336587186.1">
    <property type="nucleotide sequence ID" value="NZ_JBBAXC010000009.1"/>
</dbReference>
<feature type="domain" description="PglD N-terminal" evidence="1">
    <location>
        <begin position="2"/>
        <end position="78"/>
    </location>
</feature>
<dbReference type="InterPro" id="IPR050179">
    <property type="entry name" value="Trans_hexapeptide_repeat"/>
</dbReference>
<dbReference type="PANTHER" id="PTHR43300:SF7">
    <property type="entry name" value="UDP-N-ACETYLBACILLOSAMINE N-ACETYLTRANSFERASE"/>
    <property type="match status" value="1"/>
</dbReference>
<protein>
    <submittedName>
        <fullName evidence="2">Acetyltransferase</fullName>
    </submittedName>
</protein>
<sequence>MKVIIIGDGGHSQVIQEMVIRQGHAIIALLDDKYENEQIVDGKIIAPISYYKQLLDGNVKVVVAVGNNETRKKIVRRLQLSDEFFLTVVDPTAFVSSTALIGYGTVVMPNVVINANSVIKNHCIVNSGAVVEHDCRIEGFVHISPKATLTGNVSIGEGVHVGANATIIPSIKVLEWSIIGAGTTVIDTIPPYCTAVGNPARLTTKL</sequence>
<gene>
    <name evidence="2" type="ORF">WAK64_11830</name>
</gene>
<reference evidence="2 3" key="1">
    <citation type="journal article" date="2018" name="J. Microbiol.">
        <title>Bacillus spongiae sp. nov., isolated from sponge of Jeju Island.</title>
        <authorList>
            <person name="Lee G.E."/>
            <person name="Im W.T."/>
            <person name="Park J.S."/>
        </authorList>
    </citation>
    <scope>NUCLEOTIDE SEQUENCE [LARGE SCALE GENOMIC DNA]</scope>
    <source>
        <strain evidence="2 3">135PIL107-10</strain>
    </source>
</reference>
<dbReference type="InterPro" id="IPR020019">
    <property type="entry name" value="AcTrfase_PglD-like"/>
</dbReference>